<reference evidence="4 5" key="1">
    <citation type="submission" date="2015-07" db="EMBL/GenBank/DDBJ databases">
        <title>Comparative genomics of the Sigatoka disease complex on banana suggests a link between parallel evolutionary changes in Pseudocercospora fijiensis and Pseudocercospora eumusae and increased virulence on the banana host.</title>
        <authorList>
            <person name="Chang T.-C."/>
            <person name="Salvucci A."/>
            <person name="Crous P.W."/>
            <person name="Stergiopoulos I."/>
        </authorList>
    </citation>
    <scope>NUCLEOTIDE SEQUENCE [LARGE SCALE GENOMIC DNA]</scope>
    <source>
        <strain evidence="4 5">CBS 116634</strain>
    </source>
</reference>
<keyword evidence="5" id="KW-1185">Reference proteome</keyword>
<accession>A0A139I7U4</accession>
<dbReference type="GO" id="GO:0003714">
    <property type="term" value="F:transcription corepressor activity"/>
    <property type="evidence" value="ECO:0007669"/>
    <property type="project" value="InterPro"/>
</dbReference>
<dbReference type="InterPro" id="IPR009643">
    <property type="entry name" value="HS1-bd"/>
</dbReference>
<dbReference type="Gene3D" id="1.20.5.430">
    <property type="match status" value="1"/>
</dbReference>
<sequence length="266" mass="28721">MKLTFTSTYTAQDVRPYTNASGKYAKVVQQHLSNFRAQDFRRLWKGGDRVVVGAASVGIESKEDAMTEDYRKEVVVVSILGHFSARTKDLMFVIIDVVCVLSLFKKSAWRIMGLFGTILPRSLELGKTSLAALCSIHLHSNHDSTSFCHSSHSDTSSYTATQSESGTPSGELNMSNSDSTSLSAQVNKLNLGNDTASLKSTKTGIETEPSELIAVVDDLLNQLSAKFSNVSADMLGKLDDMSKRLDALEAQIQAGNAAAAAGEDDK</sequence>
<keyword evidence="2" id="KW-0175">Coiled coil</keyword>
<feature type="coiled-coil region" evidence="2">
    <location>
        <begin position="231"/>
        <end position="258"/>
    </location>
</feature>
<evidence type="ECO:0000256" key="3">
    <source>
        <dbReference type="SAM" id="MobiDB-lite"/>
    </source>
</evidence>
<dbReference type="Proteomes" id="UP000073492">
    <property type="component" value="Unassembled WGS sequence"/>
</dbReference>
<dbReference type="EMBL" id="LFZO01000250">
    <property type="protein sequence ID" value="KXT10612.1"/>
    <property type="molecule type" value="Genomic_DNA"/>
</dbReference>
<proteinExistence type="inferred from homology"/>
<comment type="similarity">
    <text evidence="1">Belongs to the HSBP1 family.</text>
</comment>
<evidence type="ECO:0000256" key="1">
    <source>
        <dbReference type="ARBA" id="ARBA00006349"/>
    </source>
</evidence>
<evidence type="ECO:0000313" key="5">
    <source>
        <dbReference type="Proteomes" id="UP000073492"/>
    </source>
</evidence>
<feature type="compositionally biased region" description="Polar residues" evidence="3">
    <location>
        <begin position="158"/>
        <end position="179"/>
    </location>
</feature>
<protein>
    <submittedName>
        <fullName evidence="4">Uncharacterized protein</fullName>
    </submittedName>
</protein>
<dbReference type="AlphaFoldDB" id="A0A139I7U4"/>
<name>A0A139I7U4_9PEZI</name>
<comment type="caution">
    <text evidence="4">The sequence shown here is derived from an EMBL/GenBank/DDBJ whole genome shotgun (WGS) entry which is preliminary data.</text>
</comment>
<gene>
    <name evidence="4" type="ORF">AC579_7527</name>
</gene>
<evidence type="ECO:0000256" key="2">
    <source>
        <dbReference type="SAM" id="Coils"/>
    </source>
</evidence>
<dbReference type="Pfam" id="PF06825">
    <property type="entry name" value="HSBP1"/>
    <property type="match status" value="1"/>
</dbReference>
<evidence type="ECO:0000313" key="4">
    <source>
        <dbReference type="EMBL" id="KXT10612.1"/>
    </source>
</evidence>
<dbReference type="OrthoDB" id="9995526at2759"/>
<feature type="region of interest" description="Disordered" evidence="3">
    <location>
        <begin position="157"/>
        <end position="179"/>
    </location>
</feature>
<organism evidence="4 5">
    <name type="scientific">Pseudocercospora musae</name>
    <dbReference type="NCBI Taxonomy" id="113226"/>
    <lineage>
        <taxon>Eukaryota</taxon>
        <taxon>Fungi</taxon>
        <taxon>Dikarya</taxon>
        <taxon>Ascomycota</taxon>
        <taxon>Pezizomycotina</taxon>
        <taxon>Dothideomycetes</taxon>
        <taxon>Dothideomycetidae</taxon>
        <taxon>Mycosphaerellales</taxon>
        <taxon>Mycosphaerellaceae</taxon>
        <taxon>Pseudocercospora</taxon>
    </lineage>
</organism>